<accession>A0A8J3UNY1</accession>
<reference evidence="1" key="1">
    <citation type="submission" date="2021-01" db="EMBL/GenBank/DDBJ databases">
        <title>Whole genome shotgun sequence of Planotetraspora silvatica NBRC 100141.</title>
        <authorList>
            <person name="Komaki H."/>
            <person name="Tamura T."/>
        </authorList>
    </citation>
    <scope>NUCLEOTIDE SEQUENCE</scope>
    <source>
        <strain evidence="1">NBRC 100141</strain>
    </source>
</reference>
<dbReference type="EMBL" id="BOOQ01000041">
    <property type="protein sequence ID" value="GII49393.1"/>
    <property type="molecule type" value="Genomic_DNA"/>
</dbReference>
<dbReference type="AlphaFoldDB" id="A0A8J3UNY1"/>
<organism evidence="1 2">
    <name type="scientific">Planotetraspora silvatica</name>
    <dbReference type="NCBI Taxonomy" id="234614"/>
    <lineage>
        <taxon>Bacteria</taxon>
        <taxon>Bacillati</taxon>
        <taxon>Actinomycetota</taxon>
        <taxon>Actinomycetes</taxon>
        <taxon>Streptosporangiales</taxon>
        <taxon>Streptosporangiaceae</taxon>
        <taxon>Planotetraspora</taxon>
    </lineage>
</organism>
<evidence type="ECO:0000313" key="2">
    <source>
        <dbReference type="Proteomes" id="UP000644610"/>
    </source>
</evidence>
<evidence type="ECO:0000313" key="1">
    <source>
        <dbReference type="EMBL" id="GII49393.1"/>
    </source>
</evidence>
<keyword evidence="2" id="KW-1185">Reference proteome</keyword>
<dbReference type="Proteomes" id="UP000644610">
    <property type="component" value="Unassembled WGS sequence"/>
</dbReference>
<name>A0A8J3UNY1_9ACTN</name>
<proteinExistence type="predicted"/>
<sequence length="97" mass="10734">MDRHVLHEVEVLDGHRDPEQGRQVAGLLAHDPCLLFTRLLECPIGGEGDECAYGAVEPSGTFQVVLGDLHRGQFPRSYGCRLLEGGKIMNVRHATER</sequence>
<gene>
    <name evidence="1" type="ORF">Psi02_58170</name>
</gene>
<comment type="caution">
    <text evidence="1">The sequence shown here is derived from an EMBL/GenBank/DDBJ whole genome shotgun (WGS) entry which is preliminary data.</text>
</comment>
<protein>
    <submittedName>
        <fullName evidence="1">Uncharacterized protein</fullName>
    </submittedName>
</protein>